<dbReference type="EMBL" id="QVTD01000008">
    <property type="protein sequence ID" value="RFU62956.1"/>
    <property type="molecule type" value="Genomic_DNA"/>
</dbReference>
<dbReference type="OrthoDB" id="2892152at2"/>
<organism evidence="2 3">
    <name type="scientific">Peribacillus glennii</name>
    <dbReference type="NCBI Taxonomy" id="2303991"/>
    <lineage>
        <taxon>Bacteria</taxon>
        <taxon>Bacillati</taxon>
        <taxon>Bacillota</taxon>
        <taxon>Bacilli</taxon>
        <taxon>Bacillales</taxon>
        <taxon>Bacillaceae</taxon>
        <taxon>Peribacillus</taxon>
    </lineage>
</organism>
<evidence type="ECO:0000256" key="1">
    <source>
        <dbReference type="SAM" id="MobiDB-lite"/>
    </source>
</evidence>
<accession>A0A372LB31</accession>
<comment type="caution">
    <text evidence="2">The sequence shown here is derived from an EMBL/GenBank/DDBJ whole genome shotgun (WGS) entry which is preliminary data.</text>
</comment>
<protein>
    <submittedName>
        <fullName evidence="2">Uncharacterized protein</fullName>
    </submittedName>
</protein>
<feature type="region of interest" description="Disordered" evidence="1">
    <location>
        <begin position="49"/>
        <end position="88"/>
    </location>
</feature>
<evidence type="ECO:0000313" key="2">
    <source>
        <dbReference type="EMBL" id="RFU62956.1"/>
    </source>
</evidence>
<feature type="compositionally biased region" description="Polar residues" evidence="1">
    <location>
        <begin position="49"/>
        <end position="65"/>
    </location>
</feature>
<keyword evidence="3" id="KW-1185">Reference proteome</keyword>
<gene>
    <name evidence="2" type="ORF">D0466_13500</name>
</gene>
<reference evidence="2 3" key="1">
    <citation type="submission" date="2018-08" db="EMBL/GenBank/DDBJ databases">
        <title>Bacillus chawlae sp. nov., Bacillus glennii sp. nov., and Bacillus saganii sp. nov. Isolated from the Vehicle Assembly Building at Kennedy Space Center where the Viking Spacecraft were Assembled.</title>
        <authorList>
            <person name="Seuylemezian A."/>
            <person name="Vaishampayan P."/>
        </authorList>
    </citation>
    <scope>NUCLEOTIDE SEQUENCE [LARGE SCALE GENOMIC DNA]</scope>
    <source>
        <strain evidence="2 3">V44-8</strain>
    </source>
</reference>
<dbReference type="RefSeq" id="WP_117323083.1">
    <property type="nucleotide sequence ID" value="NZ_QVTD01000008.1"/>
</dbReference>
<name>A0A372LB31_9BACI</name>
<proteinExistence type="predicted"/>
<dbReference type="AlphaFoldDB" id="A0A372LB31"/>
<sequence length="88" mass="9497">MILNKIVGTIAIGGAAYLLWNKDSRTKAVNQLKSIASPEIIEKIKSQIPSPSNTKLKGNNNQSKLLESLSDPAFPDYATTERAQAGRA</sequence>
<evidence type="ECO:0000313" key="3">
    <source>
        <dbReference type="Proteomes" id="UP000262939"/>
    </source>
</evidence>
<dbReference type="Proteomes" id="UP000262939">
    <property type="component" value="Unassembled WGS sequence"/>
</dbReference>